<dbReference type="PANTHER" id="PTHR33653">
    <property type="entry name" value="RIBONUCLEASE VAPC2"/>
    <property type="match status" value="1"/>
</dbReference>
<protein>
    <recommendedName>
        <fullName evidence="8">Ribonuclease VapC</fullName>
        <shortName evidence="8">RNase VapC</shortName>
        <ecNumber evidence="8">3.1.-.-</ecNumber>
    </recommendedName>
    <alternativeName>
        <fullName evidence="8">Toxin VapC</fullName>
    </alternativeName>
</protein>
<dbReference type="InterPro" id="IPR002716">
    <property type="entry name" value="PIN_dom"/>
</dbReference>
<evidence type="ECO:0000259" key="9">
    <source>
        <dbReference type="Pfam" id="PF01850"/>
    </source>
</evidence>
<comment type="cofactor">
    <cofactor evidence="1 8">
        <name>Mg(2+)</name>
        <dbReference type="ChEBI" id="CHEBI:18420"/>
    </cofactor>
</comment>
<sequence>MSSPTHFLDTNTCIYIINRKQPHVAQVFRRYQIGDIAVSSVTVAELAYGAAKSVRKGTRETLQEFLLDLMILPFDEAAAWVYGDLRARLQATGQTIGPLDLQIAAHALSAGVTLVTNNTGEFARVPGLELEDWFPE</sequence>
<dbReference type="GO" id="GO:0000287">
    <property type="term" value="F:magnesium ion binding"/>
    <property type="evidence" value="ECO:0007669"/>
    <property type="project" value="UniProtKB-UniRule"/>
</dbReference>
<keyword evidence="6 8" id="KW-0460">Magnesium</keyword>
<name>A0A1U7NS37_9DEIO</name>
<dbReference type="Pfam" id="PF01850">
    <property type="entry name" value="PIN"/>
    <property type="match status" value="1"/>
</dbReference>
<reference evidence="10 11" key="1">
    <citation type="submission" date="2017-01" db="EMBL/GenBank/DDBJ databases">
        <title>Genome Analysis of Deinococcus marmoris KOPRI26562.</title>
        <authorList>
            <person name="Kim J.H."/>
            <person name="Oh H.-M."/>
        </authorList>
    </citation>
    <scope>NUCLEOTIDE SEQUENCE [LARGE SCALE GENOMIC DNA]</scope>
    <source>
        <strain evidence="10 11">KOPRI26562</strain>
    </source>
</reference>
<dbReference type="HAMAP" id="MF_00265">
    <property type="entry name" value="VapC_Nob1"/>
    <property type="match status" value="1"/>
</dbReference>
<dbReference type="InterPro" id="IPR029060">
    <property type="entry name" value="PIN-like_dom_sf"/>
</dbReference>
<dbReference type="Proteomes" id="UP000186607">
    <property type="component" value="Unassembled WGS sequence"/>
</dbReference>
<keyword evidence="11" id="KW-1185">Reference proteome</keyword>
<evidence type="ECO:0000256" key="2">
    <source>
        <dbReference type="ARBA" id="ARBA00022649"/>
    </source>
</evidence>
<dbReference type="GO" id="GO:0004540">
    <property type="term" value="F:RNA nuclease activity"/>
    <property type="evidence" value="ECO:0007669"/>
    <property type="project" value="InterPro"/>
</dbReference>
<evidence type="ECO:0000256" key="3">
    <source>
        <dbReference type="ARBA" id="ARBA00022722"/>
    </source>
</evidence>
<keyword evidence="2 8" id="KW-1277">Toxin-antitoxin system</keyword>
<keyword evidence="8" id="KW-0800">Toxin</keyword>
<dbReference type="GO" id="GO:0016787">
    <property type="term" value="F:hydrolase activity"/>
    <property type="evidence" value="ECO:0007669"/>
    <property type="project" value="UniProtKB-KW"/>
</dbReference>
<dbReference type="InterPro" id="IPR050556">
    <property type="entry name" value="Type_II_TA_system_RNase"/>
</dbReference>
<dbReference type="RefSeq" id="WP_075836723.1">
    <property type="nucleotide sequence ID" value="NZ_MSTI01000164.1"/>
</dbReference>
<dbReference type="Gene3D" id="3.40.50.1010">
    <property type="entry name" value="5'-nuclease"/>
    <property type="match status" value="1"/>
</dbReference>
<dbReference type="EMBL" id="MSTI01000164">
    <property type="protein sequence ID" value="OLV15730.1"/>
    <property type="molecule type" value="Genomic_DNA"/>
</dbReference>
<evidence type="ECO:0000256" key="8">
    <source>
        <dbReference type="HAMAP-Rule" id="MF_00265"/>
    </source>
</evidence>
<comment type="caution">
    <text evidence="10">The sequence shown here is derived from an EMBL/GenBank/DDBJ whole genome shotgun (WGS) entry which is preliminary data.</text>
</comment>
<evidence type="ECO:0000256" key="5">
    <source>
        <dbReference type="ARBA" id="ARBA00022801"/>
    </source>
</evidence>
<keyword evidence="3 8" id="KW-0540">Nuclease</keyword>
<evidence type="ECO:0000256" key="6">
    <source>
        <dbReference type="ARBA" id="ARBA00022842"/>
    </source>
</evidence>
<keyword evidence="5 8" id="KW-0378">Hydrolase</keyword>
<dbReference type="OrthoDB" id="9796690at2"/>
<organism evidence="10 11">
    <name type="scientific">Deinococcus marmoris</name>
    <dbReference type="NCBI Taxonomy" id="249408"/>
    <lineage>
        <taxon>Bacteria</taxon>
        <taxon>Thermotogati</taxon>
        <taxon>Deinococcota</taxon>
        <taxon>Deinococci</taxon>
        <taxon>Deinococcales</taxon>
        <taxon>Deinococcaceae</taxon>
        <taxon>Deinococcus</taxon>
    </lineage>
</organism>
<comment type="function">
    <text evidence="8">Toxic component of a toxin-antitoxin (TA) system. An RNase.</text>
</comment>
<accession>A0A1U7NS37</accession>
<dbReference type="CDD" id="cd09881">
    <property type="entry name" value="PIN_VapC4-5_FitB-like"/>
    <property type="match status" value="1"/>
</dbReference>
<evidence type="ECO:0000313" key="10">
    <source>
        <dbReference type="EMBL" id="OLV15730.1"/>
    </source>
</evidence>
<keyword evidence="4 8" id="KW-0479">Metal-binding</keyword>
<comment type="similarity">
    <text evidence="7 8">Belongs to the PINc/VapC protein family.</text>
</comment>
<proteinExistence type="inferred from homology"/>
<feature type="binding site" evidence="8">
    <location>
        <position position="100"/>
    </location>
    <ligand>
        <name>Mg(2+)</name>
        <dbReference type="ChEBI" id="CHEBI:18420"/>
    </ligand>
</feature>
<evidence type="ECO:0000313" key="11">
    <source>
        <dbReference type="Proteomes" id="UP000186607"/>
    </source>
</evidence>
<dbReference type="PANTHER" id="PTHR33653:SF1">
    <property type="entry name" value="RIBONUCLEASE VAPC2"/>
    <property type="match status" value="1"/>
</dbReference>
<dbReference type="EC" id="3.1.-.-" evidence="8"/>
<evidence type="ECO:0000256" key="4">
    <source>
        <dbReference type="ARBA" id="ARBA00022723"/>
    </source>
</evidence>
<dbReference type="AlphaFoldDB" id="A0A1U7NS37"/>
<gene>
    <name evidence="8" type="primary">vapC</name>
    <name evidence="10" type="ORF">BOO71_0013810</name>
</gene>
<dbReference type="STRING" id="249408.BOO71_0013810"/>
<dbReference type="InterPro" id="IPR022907">
    <property type="entry name" value="VapC_family"/>
</dbReference>
<dbReference type="SUPFAM" id="SSF88723">
    <property type="entry name" value="PIN domain-like"/>
    <property type="match status" value="1"/>
</dbReference>
<feature type="binding site" evidence="8">
    <location>
        <position position="9"/>
    </location>
    <ligand>
        <name>Mg(2+)</name>
        <dbReference type="ChEBI" id="CHEBI:18420"/>
    </ligand>
</feature>
<evidence type="ECO:0000256" key="1">
    <source>
        <dbReference type="ARBA" id="ARBA00001946"/>
    </source>
</evidence>
<dbReference type="GO" id="GO:0090729">
    <property type="term" value="F:toxin activity"/>
    <property type="evidence" value="ECO:0007669"/>
    <property type="project" value="UniProtKB-KW"/>
</dbReference>
<evidence type="ECO:0000256" key="7">
    <source>
        <dbReference type="ARBA" id="ARBA00038093"/>
    </source>
</evidence>
<feature type="domain" description="PIN" evidence="9">
    <location>
        <begin position="7"/>
        <end position="127"/>
    </location>
</feature>